<dbReference type="InterPro" id="IPR009057">
    <property type="entry name" value="Homeodomain-like_sf"/>
</dbReference>
<evidence type="ECO:0000313" key="7">
    <source>
        <dbReference type="Proteomes" id="UP000184069"/>
    </source>
</evidence>
<dbReference type="PROSITE" id="PS01124">
    <property type="entry name" value="HTH_ARAC_FAMILY_2"/>
    <property type="match status" value="1"/>
</dbReference>
<dbReference type="GO" id="GO:0003700">
    <property type="term" value="F:DNA-binding transcription factor activity"/>
    <property type="evidence" value="ECO:0007669"/>
    <property type="project" value="InterPro"/>
</dbReference>
<keyword evidence="4" id="KW-0472">Membrane</keyword>
<dbReference type="SUPFAM" id="SSF46689">
    <property type="entry name" value="Homeodomain-like"/>
    <property type="match status" value="1"/>
</dbReference>
<dbReference type="SUPFAM" id="SSF51215">
    <property type="entry name" value="Regulatory protein AraC"/>
    <property type="match status" value="1"/>
</dbReference>
<dbReference type="Gene3D" id="1.10.10.60">
    <property type="entry name" value="Homeodomain-like"/>
    <property type="match status" value="1"/>
</dbReference>
<dbReference type="Pfam" id="PF12833">
    <property type="entry name" value="HTH_18"/>
    <property type="match status" value="1"/>
</dbReference>
<gene>
    <name evidence="6" type="ORF">SAMN05444407_107285</name>
</gene>
<proteinExistence type="predicted"/>
<evidence type="ECO:0000259" key="5">
    <source>
        <dbReference type="PROSITE" id="PS01124"/>
    </source>
</evidence>
<evidence type="ECO:0000256" key="2">
    <source>
        <dbReference type="ARBA" id="ARBA00023125"/>
    </source>
</evidence>
<dbReference type="AlphaFoldDB" id="A0A1M7EQB1"/>
<keyword evidence="1" id="KW-0805">Transcription regulation</keyword>
<keyword evidence="4" id="KW-1133">Transmembrane helix</keyword>
<keyword evidence="3" id="KW-0804">Transcription</keyword>
<keyword evidence="2 6" id="KW-0238">DNA-binding</keyword>
<feature type="domain" description="HTH araC/xylS-type" evidence="5">
    <location>
        <begin position="216"/>
        <end position="313"/>
    </location>
</feature>
<feature type="transmembrane region" description="Helical" evidence="4">
    <location>
        <begin position="9"/>
        <end position="26"/>
    </location>
</feature>
<reference evidence="6 7" key="1">
    <citation type="submission" date="2016-11" db="EMBL/GenBank/DDBJ databases">
        <authorList>
            <person name="Jaros S."/>
            <person name="Januszkiewicz K."/>
            <person name="Wedrychowicz H."/>
        </authorList>
    </citation>
    <scope>NUCLEOTIDE SEQUENCE [LARGE SCALE GENOMIC DNA]</scope>
    <source>
        <strain evidence="6 7">DSM 27621</strain>
    </source>
</reference>
<name>A0A1M7EQB1_9FLAO</name>
<dbReference type="EMBL" id="FRBM01000007">
    <property type="protein sequence ID" value="SHL94025.1"/>
    <property type="molecule type" value="Genomic_DNA"/>
</dbReference>
<dbReference type="SMART" id="SM00342">
    <property type="entry name" value="HTH_ARAC"/>
    <property type="match status" value="1"/>
</dbReference>
<dbReference type="InterPro" id="IPR003313">
    <property type="entry name" value="AraC-bd"/>
</dbReference>
<organism evidence="6 7">
    <name type="scientific">Chryseobacterium contaminans</name>
    <dbReference type="NCBI Taxonomy" id="1423959"/>
    <lineage>
        <taxon>Bacteria</taxon>
        <taxon>Pseudomonadati</taxon>
        <taxon>Bacteroidota</taxon>
        <taxon>Flavobacteriia</taxon>
        <taxon>Flavobacteriales</taxon>
        <taxon>Weeksellaceae</taxon>
        <taxon>Chryseobacterium group</taxon>
        <taxon>Chryseobacterium</taxon>
    </lineage>
</organism>
<dbReference type="Pfam" id="PF02311">
    <property type="entry name" value="AraC_binding"/>
    <property type="match status" value="1"/>
</dbReference>
<evidence type="ECO:0000256" key="4">
    <source>
        <dbReference type="SAM" id="Phobius"/>
    </source>
</evidence>
<evidence type="ECO:0000313" key="6">
    <source>
        <dbReference type="EMBL" id="SHL94025.1"/>
    </source>
</evidence>
<sequence length="313" mass="36642">MFLATKDPFVSFVAILIFSLINFINFKRNSGSVSYHTDHFPILGIQEFSENQLKGCNLLFNELYGARSIDDPHKHDFFIINLFEHGVGSHTIDFTKYEVKDHQIHLVFPDQVHQWVIEKETVGYQLMISRDWFESFLPSLRFSASYYQNHPVINLSEEDFKIFLYEFQSIQKELSSEKVFWELIQKRSELIGLLVSKTMEGAFKDFEVYHSNPIISKFLHLIDEHFRTERSVSFYADKLNISANYLNIVCKKNLNASASSLIQDRILLEAKRLLKVSDMSVKDIVYDLGFYDHASFSKFFKMQTGMTPSQFKE</sequence>
<dbReference type="PANTHER" id="PTHR43280:SF32">
    <property type="entry name" value="TRANSCRIPTIONAL REGULATORY PROTEIN"/>
    <property type="match status" value="1"/>
</dbReference>
<keyword evidence="4" id="KW-0812">Transmembrane</keyword>
<dbReference type="STRING" id="1423959.SAMN05444407_107285"/>
<accession>A0A1M7EQB1</accession>
<dbReference type="InterPro" id="IPR018060">
    <property type="entry name" value="HTH_AraC"/>
</dbReference>
<dbReference type="GO" id="GO:0043565">
    <property type="term" value="F:sequence-specific DNA binding"/>
    <property type="evidence" value="ECO:0007669"/>
    <property type="project" value="InterPro"/>
</dbReference>
<evidence type="ECO:0000256" key="3">
    <source>
        <dbReference type="ARBA" id="ARBA00023163"/>
    </source>
</evidence>
<dbReference type="PANTHER" id="PTHR43280">
    <property type="entry name" value="ARAC-FAMILY TRANSCRIPTIONAL REGULATOR"/>
    <property type="match status" value="1"/>
</dbReference>
<dbReference type="Proteomes" id="UP000184069">
    <property type="component" value="Unassembled WGS sequence"/>
</dbReference>
<dbReference type="InterPro" id="IPR037923">
    <property type="entry name" value="HTH-like"/>
</dbReference>
<evidence type="ECO:0000256" key="1">
    <source>
        <dbReference type="ARBA" id="ARBA00023015"/>
    </source>
</evidence>
<protein>
    <submittedName>
        <fullName evidence="6">AraC-type DNA-binding protein</fullName>
    </submittedName>
</protein>